<dbReference type="InterPro" id="IPR011051">
    <property type="entry name" value="RmlC_Cupin_sf"/>
</dbReference>
<keyword evidence="2" id="KW-1185">Reference proteome</keyword>
<protein>
    <recommendedName>
        <fullName evidence="3">Cupin type-1 domain-containing protein</fullName>
    </recommendedName>
</protein>
<dbReference type="EMBL" id="LFJN01000017">
    <property type="protein sequence ID" value="KPI38752.1"/>
    <property type="molecule type" value="Genomic_DNA"/>
</dbReference>
<dbReference type="RefSeq" id="XP_017998715.1">
    <property type="nucleotide sequence ID" value="XM_018146042.1"/>
</dbReference>
<comment type="caution">
    <text evidence="1">The sequence shown here is derived from an EMBL/GenBank/DDBJ whole genome shotgun (WGS) entry which is preliminary data.</text>
</comment>
<dbReference type="OrthoDB" id="204928at2759"/>
<reference evidence="1 2" key="1">
    <citation type="submission" date="2015-06" db="EMBL/GenBank/DDBJ databases">
        <title>Draft genome of the ant-associated black yeast Phialophora attae CBS 131958.</title>
        <authorList>
            <person name="Moreno L.F."/>
            <person name="Stielow B.J."/>
            <person name="de Hoog S."/>
            <person name="Vicente V.A."/>
            <person name="Weiss V.A."/>
            <person name="de Vries M."/>
            <person name="Cruz L.M."/>
            <person name="Souza E.M."/>
        </authorList>
    </citation>
    <scope>NUCLEOTIDE SEQUENCE [LARGE SCALE GENOMIC DNA]</scope>
    <source>
        <strain evidence="1 2">CBS 131958</strain>
    </source>
</reference>
<dbReference type="SUPFAM" id="SSF51182">
    <property type="entry name" value="RmlC-like cupins"/>
    <property type="match status" value="1"/>
</dbReference>
<evidence type="ECO:0000313" key="2">
    <source>
        <dbReference type="Proteomes" id="UP000038010"/>
    </source>
</evidence>
<sequence length="150" mass="16730">MTTPKPTTHQAPTNLRDAQSLLTTHWRPQHILTANNTHSFKIATISNSFIWHAHPNTDEVFYVISGGPLMMDIATDLTSKHEDQGFETVRINVGDLFNVPLGYRHRPWVEQETGILMVEKVGTVNTGDEEGSPEGKERTVIVRKGDGEVA</sequence>
<dbReference type="GeneID" id="28737922"/>
<organism evidence="1 2">
    <name type="scientific">Cyphellophora attinorum</name>
    <dbReference type="NCBI Taxonomy" id="1664694"/>
    <lineage>
        <taxon>Eukaryota</taxon>
        <taxon>Fungi</taxon>
        <taxon>Dikarya</taxon>
        <taxon>Ascomycota</taxon>
        <taxon>Pezizomycotina</taxon>
        <taxon>Eurotiomycetes</taxon>
        <taxon>Chaetothyriomycetidae</taxon>
        <taxon>Chaetothyriales</taxon>
        <taxon>Cyphellophoraceae</taxon>
        <taxon>Cyphellophora</taxon>
    </lineage>
</organism>
<evidence type="ECO:0008006" key="3">
    <source>
        <dbReference type="Google" id="ProtNLM"/>
    </source>
</evidence>
<name>A0A0N1P0A7_9EURO</name>
<evidence type="ECO:0000313" key="1">
    <source>
        <dbReference type="EMBL" id="KPI38752.1"/>
    </source>
</evidence>
<dbReference type="VEuPathDB" id="FungiDB:AB675_5804"/>
<proteinExistence type="predicted"/>
<dbReference type="AlphaFoldDB" id="A0A0N1P0A7"/>
<accession>A0A0N1P0A7</accession>
<dbReference type="Gene3D" id="2.60.120.10">
    <property type="entry name" value="Jelly Rolls"/>
    <property type="match status" value="1"/>
</dbReference>
<gene>
    <name evidence="1" type="ORF">AB675_5804</name>
</gene>
<dbReference type="STRING" id="1664694.A0A0N1P0A7"/>
<dbReference type="Proteomes" id="UP000038010">
    <property type="component" value="Unassembled WGS sequence"/>
</dbReference>
<dbReference type="InterPro" id="IPR014710">
    <property type="entry name" value="RmlC-like_jellyroll"/>
</dbReference>